<reference evidence="1 2" key="1">
    <citation type="submission" date="2020-04" db="EMBL/GenBank/DDBJ databases">
        <authorList>
            <person name="Klaysubun C."/>
            <person name="Duangmal K."/>
            <person name="Lipun K."/>
        </authorList>
    </citation>
    <scope>NUCLEOTIDE SEQUENCE [LARGE SCALE GENOMIC DNA]</scope>
    <source>
        <strain evidence="1 2">K10HN5</strain>
    </source>
</reference>
<organism evidence="1 2">
    <name type="scientific">Pseudonocardia acidicola</name>
    <dbReference type="NCBI Taxonomy" id="2724939"/>
    <lineage>
        <taxon>Bacteria</taxon>
        <taxon>Bacillati</taxon>
        <taxon>Actinomycetota</taxon>
        <taxon>Actinomycetes</taxon>
        <taxon>Pseudonocardiales</taxon>
        <taxon>Pseudonocardiaceae</taxon>
        <taxon>Pseudonocardia</taxon>
    </lineage>
</organism>
<proteinExistence type="predicted"/>
<dbReference type="EMBL" id="JAAXLA010000011">
    <property type="protein sequence ID" value="NMH97294.1"/>
    <property type="molecule type" value="Genomic_DNA"/>
</dbReference>
<evidence type="ECO:0000313" key="1">
    <source>
        <dbReference type="EMBL" id="NMH97294.1"/>
    </source>
</evidence>
<evidence type="ECO:0000313" key="2">
    <source>
        <dbReference type="Proteomes" id="UP000820669"/>
    </source>
</evidence>
<sequence>MSLTSQLARGDLGRWFAQTMPGTTAVAAEVADAAARVRPVRPQAGAVLGDRHWADVGGAFGARLAALVQAAPPYYGLYGLVSPGLLTLRAAHEIAAGYPSHAALTPAEQLRALDMRPTPAGWRDLGGACPDPDPDPPAWGDAVFAELAARTRGYHDRHAPTGAVGAPGAEAGLARVYGLWSACEDIYRSGVISEELEELLDLDRPTVDQLRAATPVAVVDELVGLTRRLAESGSLTTLRGWAGNPEQGQPLGCAGPVFATHWADGDLLVGDTLLDVKTVMRADHPDRTGRWLWQILAYAWLDTAGDRYRIRAAGLYLARHGVLLRWGVDELAARLLGDGRAVSTTQHEFLEIAARAATSEGARLAA</sequence>
<accession>A0ABX1SAN3</accession>
<name>A0ABX1SAN3_9PSEU</name>
<keyword evidence="2" id="KW-1185">Reference proteome</keyword>
<gene>
    <name evidence="1" type="ORF">HF526_08185</name>
</gene>
<dbReference type="Proteomes" id="UP000820669">
    <property type="component" value="Unassembled WGS sequence"/>
</dbReference>
<dbReference type="RefSeq" id="WP_169380747.1">
    <property type="nucleotide sequence ID" value="NZ_JAAXLA010000011.1"/>
</dbReference>
<protein>
    <submittedName>
        <fullName evidence="1">Uncharacterized protein</fullName>
    </submittedName>
</protein>
<comment type="caution">
    <text evidence="1">The sequence shown here is derived from an EMBL/GenBank/DDBJ whole genome shotgun (WGS) entry which is preliminary data.</text>
</comment>